<feature type="region of interest" description="Disordered" evidence="1">
    <location>
        <begin position="49"/>
        <end position="95"/>
    </location>
</feature>
<dbReference type="EMBL" id="GAKP01008755">
    <property type="protein sequence ID" value="JAC50197.1"/>
    <property type="molecule type" value="Transcribed_RNA"/>
</dbReference>
<keyword evidence="2" id="KW-0732">Signal</keyword>
<proteinExistence type="predicted"/>
<protein>
    <submittedName>
        <fullName evidence="3">Uncharacterized protein</fullName>
    </submittedName>
</protein>
<evidence type="ECO:0000256" key="2">
    <source>
        <dbReference type="SAM" id="SignalP"/>
    </source>
</evidence>
<feature type="compositionally biased region" description="Polar residues" evidence="1">
    <location>
        <begin position="375"/>
        <end position="396"/>
    </location>
</feature>
<sequence>MLLKSDSFYFFVLACAILAPAASAPNYHHYCPQCEEEVWEEVPCEEVATTSRPTTTTTARSKPPTYAPTTQRPHTTVRPPAKKTTTTKPRRAHYTTPTPAVTTTVATTYNNCYCECKGGCKEFCRKVTVNGAAQAAQKQITQVTKTTHRVPNGQLNSEHVHQLRFVPDSQTSYTPVQPSTQPSIPPANYPIHSNNELVNPYLHRNLAYKVQPAMPQPSGPPLQPQPVAIAYPQPAPNLYEDPQVTNIYPDTLLESSYSVDELTRLLQMENLNTAAANSYTQSINGPSYAVHGSLPQTPLATAPIYQPLSLSIGFPLPADESKYESNSSESQYKELRLDVRSQSYASPLLPTPEPQYANYVHKIDLSEPQLYAVASPSSPSHQAGYDQHSSVSCHNTYDDPSTEYMNLISYGSEYASPASSYSPQTGLYAPSY</sequence>
<dbReference type="OrthoDB" id="8030445at2759"/>
<evidence type="ECO:0000313" key="3">
    <source>
        <dbReference type="EMBL" id="JAC50197.1"/>
    </source>
</evidence>
<accession>A0A034W7E7</accession>
<dbReference type="GeneID" id="105221779"/>
<reference evidence="3" key="1">
    <citation type="journal article" date="2014" name="BMC Genomics">
        <title>Characterizing the developmental transcriptome of the oriental fruit fly, Bactrocera dorsalis (Diptera: Tephritidae) through comparative genomic analysis with Drosophila melanogaster utilizing modENCODE datasets.</title>
        <authorList>
            <person name="Geib S.M."/>
            <person name="Calla B."/>
            <person name="Hall B."/>
            <person name="Hou S."/>
            <person name="Manoukis N.C."/>
        </authorList>
    </citation>
    <scope>NUCLEOTIDE SEQUENCE</scope>
    <source>
        <strain evidence="3">Punador</strain>
    </source>
</reference>
<dbReference type="KEGG" id="bdr:105221779"/>
<feature type="compositionally biased region" description="Low complexity" evidence="1">
    <location>
        <begin position="76"/>
        <end position="87"/>
    </location>
</feature>
<feature type="signal peptide" evidence="2">
    <location>
        <begin position="1"/>
        <end position="23"/>
    </location>
</feature>
<organism evidence="3">
    <name type="scientific">Bactrocera dorsalis</name>
    <name type="common">Oriental fruit fly</name>
    <name type="synonym">Dacus dorsalis</name>
    <dbReference type="NCBI Taxonomy" id="27457"/>
    <lineage>
        <taxon>Eukaryota</taxon>
        <taxon>Metazoa</taxon>
        <taxon>Ecdysozoa</taxon>
        <taxon>Arthropoda</taxon>
        <taxon>Hexapoda</taxon>
        <taxon>Insecta</taxon>
        <taxon>Pterygota</taxon>
        <taxon>Neoptera</taxon>
        <taxon>Endopterygota</taxon>
        <taxon>Diptera</taxon>
        <taxon>Brachycera</taxon>
        <taxon>Muscomorpha</taxon>
        <taxon>Tephritoidea</taxon>
        <taxon>Tephritidae</taxon>
        <taxon>Bactrocera</taxon>
        <taxon>Bactrocera</taxon>
    </lineage>
</organism>
<feature type="compositionally biased region" description="Low complexity" evidence="1">
    <location>
        <begin position="49"/>
        <end position="64"/>
    </location>
</feature>
<dbReference type="AlphaFoldDB" id="A0A034W7E7"/>
<feature type="region of interest" description="Disordered" evidence="1">
    <location>
        <begin position="374"/>
        <end position="396"/>
    </location>
</feature>
<evidence type="ECO:0000256" key="1">
    <source>
        <dbReference type="SAM" id="MobiDB-lite"/>
    </source>
</evidence>
<dbReference type="RefSeq" id="XP_011197192.2">
    <property type="nucleotide sequence ID" value="XM_011198890.4"/>
</dbReference>
<feature type="chain" id="PRO_5044537499" evidence="2">
    <location>
        <begin position="24"/>
        <end position="432"/>
    </location>
</feature>
<name>A0A034W7E7_BACDO</name>